<evidence type="ECO:0000313" key="2">
    <source>
        <dbReference type="Proteomes" id="UP001174909"/>
    </source>
</evidence>
<proteinExistence type="predicted"/>
<evidence type="ECO:0000313" key="1">
    <source>
        <dbReference type="EMBL" id="CAI8044926.1"/>
    </source>
</evidence>
<dbReference type="Proteomes" id="UP001174909">
    <property type="component" value="Unassembled WGS sequence"/>
</dbReference>
<dbReference type="EMBL" id="CASHTH010003434">
    <property type="protein sequence ID" value="CAI8044926.1"/>
    <property type="molecule type" value="Genomic_DNA"/>
</dbReference>
<protein>
    <submittedName>
        <fullName evidence="1">Uncharacterized protein</fullName>
    </submittedName>
</protein>
<organism evidence="1 2">
    <name type="scientific">Geodia barretti</name>
    <name type="common">Barrett's horny sponge</name>
    <dbReference type="NCBI Taxonomy" id="519541"/>
    <lineage>
        <taxon>Eukaryota</taxon>
        <taxon>Metazoa</taxon>
        <taxon>Porifera</taxon>
        <taxon>Demospongiae</taxon>
        <taxon>Heteroscleromorpha</taxon>
        <taxon>Tetractinellida</taxon>
        <taxon>Astrophorina</taxon>
        <taxon>Geodiidae</taxon>
        <taxon>Geodia</taxon>
    </lineage>
</organism>
<dbReference type="AlphaFoldDB" id="A0AA35TCG7"/>
<name>A0AA35TCG7_GEOBA</name>
<gene>
    <name evidence="1" type="ORF">GBAR_LOCUS24875</name>
</gene>
<reference evidence="1" key="1">
    <citation type="submission" date="2023-03" db="EMBL/GenBank/DDBJ databases">
        <authorList>
            <person name="Steffen K."/>
            <person name="Cardenas P."/>
        </authorList>
    </citation>
    <scope>NUCLEOTIDE SEQUENCE</scope>
</reference>
<comment type="caution">
    <text evidence="1">The sequence shown here is derived from an EMBL/GenBank/DDBJ whole genome shotgun (WGS) entry which is preliminary data.</text>
</comment>
<sequence length="36" mass="4115">MFVQQHDVCTADGCVYGNDNSPWLRLMCVQKININT</sequence>
<accession>A0AA35TCG7</accession>
<keyword evidence="2" id="KW-1185">Reference proteome</keyword>